<dbReference type="EMBL" id="QGHB01000016">
    <property type="protein sequence ID" value="PWK81713.1"/>
    <property type="molecule type" value="Genomic_DNA"/>
</dbReference>
<sequence>MVNRPCLDCGVLTPNTRCGPCRKQRDNQRYARRGSATERGYGYAYRQRRDGVLADATHCTTCGEPFTPDNPATGGHVVDLRTLPRQERKASAATAELAPQCQDCNYGWNRQRPGADRHAE</sequence>
<proteinExistence type="predicted"/>
<comment type="caution">
    <text evidence="1">The sequence shown here is derived from an EMBL/GenBank/DDBJ whole genome shotgun (WGS) entry which is preliminary data.</text>
</comment>
<dbReference type="Proteomes" id="UP000246005">
    <property type="component" value="Unassembled WGS sequence"/>
</dbReference>
<evidence type="ECO:0000313" key="1">
    <source>
        <dbReference type="EMBL" id="PWK81713.1"/>
    </source>
</evidence>
<evidence type="ECO:0000313" key="2">
    <source>
        <dbReference type="Proteomes" id="UP000246005"/>
    </source>
</evidence>
<organism evidence="1 2">
    <name type="scientific">Lentzea atacamensis</name>
    <dbReference type="NCBI Taxonomy" id="531938"/>
    <lineage>
        <taxon>Bacteria</taxon>
        <taxon>Bacillati</taxon>
        <taxon>Actinomycetota</taxon>
        <taxon>Actinomycetes</taxon>
        <taxon>Pseudonocardiales</taxon>
        <taxon>Pseudonocardiaceae</taxon>
        <taxon>Lentzea</taxon>
    </lineage>
</organism>
<gene>
    <name evidence="1" type="ORF">C8D88_116125</name>
</gene>
<name>A0A316HMD0_9PSEU</name>
<protein>
    <recommendedName>
        <fullName evidence="3">HNH endonuclease</fullName>
    </recommendedName>
</protein>
<evidence type="ECO:0008006" key="3">
    <source>
        <dbReference type="Google" id="ProtNLM"/>
    </source>
</evidence>
<dbReference type="AlphaFoldDB" id="A0A316HMD0"/>
<reference evidence="1 2" key="1">
    <citation type="submission" date="2018-05" db="EMBL/GenBank/DDBJ databases">
        <title>Genomic Encyclopedia of Type Strains, Phase IV (KMG-IV): sequencing the most valuable type-strain genomes for metagenomic binning, comparative biology and taxonomic classification.</title>
        <authorList>
            <person name="Goeker M."/>
        </authorList>
    </citation>
    <scope>NUCLEOTIDE SEQUENCE [LARGE SCALE GENOMIC DNA]</scope>
    <source>
        <strain evidence="1 2">DSM 45480</strain>
    </source>
</reference>
<accession>A0A316HMD0</accession>